<name>A0A8X6YAM9_9ARAC</name>
<comment type="caution">
    <text evidence="2">The sequence shown here is derived from an EMBL/GenBank/DDBJ whole genome shotgun (WGS) entry which is preliminary data.</text>
</comment>
<dbReference type="GO" id="GO:0003676">
    <property type="term" value="F:nucleic acid binding"/>
    <property type="evidence" value="ECO:0007669"/>
    <property type="project" value="InterPro"/>
</dbReference>
<evidence type="ECO:0000259" key="1">
    <source>
        <dbReference type="PROSITE" id="PS50994"/>
    </source>
</evidence>
<dbReference type="PANTHER" id="PTHR37984">
    <property type="entry name" value="PROTEIN CBG26694"/>
    <property type="match status" value="1"/>
</dbReference>
<dbReference type="PROSITE" id="PS50994">
    <property type="entry name" value="INTEGRASE"/>
    <property type="match status" value="1"/>
</dbReference>
<evidence type="ECO:0000313" key="3">
    <source>
        <dbReference type="Proteomes" id="UP000886998"/>
    </source>
</evidence>
<dbReference type="InterPro" id="IPR036397">
    <property type="entry name" value="RNaseH_sf"/>
</dbReference>
<evidence type="ECO:0000313" key="2">
    <source>
        <dbReference type="EMBL" id="GFY69280.1"/>
    </source>
</evidence>
<dbReference type="OrthoDB" id="10048726at2759"/>
<dbReference type="Gene3D" id="3.30.420.10">
    <property type="entry name" value="Ribonuclease H-like superfamily/Ribonuclease H"/>
    <property type="match status" value="1"/>
</dbReference>
<keyword evidence="3" id="KW-1185">Reference proteome</keyword>
<dbReference type="SUPFAM" id="SSF53098">
    <property type="entry name" value="Ribonuclease H-like"/>
    <property type="match status" value="1"/>
</dbReference>
<protein>
    <recommendedName>
        <fullName evidence="1">Integrase catalytic domain-containing protein</fullName>
    </recommendedName>
</protein>
<organism evidence="2 3">
    <name type="scientific">Trichonephila inaurata madagascariensis</name>
    <dbReference type="NCBI Taxonomy" id="2747483"/>
    <lineage>
        <taxon>Eukaryota</taxon>
        <taxon>Metazoa</taxon>
        <taxon>Ecdysozoa</taxon>
        <taxon>Arthropoda</taxon>
        <taxon>Chelicerata</taxon>
        <taxon>Arachnida</taxon>
        <taxon>Araneae</taxon>
        <taxon>Araneomorphae</taxon>
        <taxon>Entelegynae</taxon>
        <taxon>Araneoidea</taxon>
        <taxon>Nephilidae</taxon>
        <taxon>Trichonephila</taxon>
        <taxon>Trichonephila inaurata</taxon>
    </lineage>
</organism>
<sequence length="106" mass="12140">MLRNLCPNAKSARNIKEKTRRKFLSIQKSQADLGKKLHMIFCLKGKEHLLMIDYLSKYVELKPLNSTTAQSVIKVMKSIYAKHGIPEELVSDGGPPFNLNLMMNFF</sequence>
<dbReference type="AlphaFoldDB" id="A0A8X6YAM9"/>
<dbReference type="EMBL" id="BMAV01017523">
    <property type="protein sequence ID" value="GFY69280.1"/>
    <property type="molecule type" value="Genomic_DNA"/>
</dbReference>
<gene>
    <name evidence="2" type="ORF">TNIN_377791</name>
</gene>
<dbReference type="InterPro" id="IPR001584">
    <property type="entry name" value="Integrase_cat-core"/>
</dbReference>
<reference evidence="2" key="1">
    <citation type="submission" date="2020-08" db="EMBL/GenBank/DDBJ databases">
        <title>Multicomponent nature underlies the extraordinary mechanical properties of spider dragline silk.</title>
        <authorList>
            <person name="Kono N."/>
            <person name="Nakamura H."/>
            <person name="Mori M."/>
            <person name="Yoshida Y."/>
            <person name="Ohtoshi R."/>
            <person name="Malay A.D."/>
            <person name="Moran D.A.P."/>
            <person name="Tomita M."/>
            <person name="Numata K."/>
            <person name="Arakawa K."/>
        </authorList>
    </citation>
    <scope>NUCLEOTIDE SEQUENCE</scope>
</reference>
<dbReference type="InterPro" id="IPR012337">
    <property type="entry name" value="RNaseH-like_sf"/>
</dbReference>
<dbReference type="GO" id="GO:0015074">
    <property type="term" value="P:DNA integration"/>
    <property type="evidence" value="ECO:0007669"/>
    <property type="project" value="InterPro"/>
</dbReference>
<dbReference type="PANTHER" id="PTHR37984:SF5">
    <property type="entry name" value="PROTEIN NYNRIN-LIKE"/>
    <property type="match status" value="1"/>
</dbReference>
<feature type="domain" description="Integrase catalytic" evidence="1">
    <location>
        <begin position="18"/>
        <end position="106"/>
    </location>
</feature>
<dbReference type="Proteomes" id="UP000886998">
    <property type="component" value="Unassembled WGS sequence"/>
</dbReference>
<proteinExistence type="predicted"/>
<dbReference type="InterPro" id="IPR050951">
    <property type="entry name" value="Retrovirus_Pol_polyprotein"/>
</dbReference>
<accession>A0A8X6YAM9</accession>